<dbReference type="EMBL" id="HBUF01578496">
    <property type="protein sequence ID" value="CAG6769303.1"/>
    <property type="molecule type" value="Transcribed_RNA"/>
</dbReference>
<feature type="transmembrane region" description="Helical" evidence="1">
    <location>
        <begin position="110"/>
        <end position="130"/>
    </location>
</feature>
<organism evidence="2">
    <name type="scientific">Cacopsylla melanoneura</name>
    <dbReference type="NCBI Taxonomy" id="428564"/>
    <lineage>
        <taxon>Eukaryota</taxon>
        <taxon>Metazoa</taxon>
        <taxon>Ecdysozoa</taxon>
        <taxon>Arthropoda</taxon>
        <taxon>Hexapoda</taxon>
        <taxon>Insecta</taxon>
        <taxon>Pterygota</taxon>
        <taxon>Neoptera</taxon>
        <taxon>Paraneoptera</taxon>
        <taxon>Hemiptera</taxon>
        <taxon>Sternorrhyncha</taxon>
        <taxon>Psylloidea</taxon>
        <taxon>Psyllidae</taxon>
        <taxon>Psyllinae</taxon>
        <taxon>Cacopsylla</taxon>
    </lineage>
</organism>
<dbReference type="AlphaFoldDB" id="A0A8D9EWS8"/>
<sequence>MGGNMHIAHLRTELSFALRSGLFLRGGRSSFFLEVVGFTASNIFILVTTCLRSTPVLLVVLIIIFPSDVQQLITPNLSRAEFNRASRPLVNDSAIRKEVPLRVLLAPKTLALVLYDQNLTMIGLFFSVFLGPSR</sequence>
<keyword evidence="1" id="KW-0472">Membrane</keyword>
<keyword evidence="1" id="KW-1133">Transmembrane helix</keyword>
<protein>
    <submittedName>
        <fullName evidence="2">Uncharacterized protein</fullName>
    </submittedName>
</protein>
<accession>A0A8D9EWS8</accession>
<proteinExistence type="predicted"/>
<dbReference type="EMBL" id="HBUF01578495">
    <property type="protein sequence ID" value="CAG6769302.1"/>
    <property type="molecule type" value="Transcribed_RNA"/>
</dbReference>
<keyword evidence="1" id="KW-0812">Transmembrane</keyword>
<dbReference type="EMBL" id="HBUF01395928">
    <property type="protein sequence ID" value="CAG6735515.1"/>
    <property type="molecule type" value="Transcribed_RNA"/>
</dbReference>
<dbReference type="EMBL" id="HBUF01578497">
    <property type="protein sequence ID" value="CAG6769304.1"/>
    <property type="molecule type" value="Transcribed_RNA"/>
</dbReference>
<dbReference type="EMBL" id="HBUF01395929">
    <property type="protein sequence ID" value="CAG6735516.1"/>
    <property type="molecule type" value="Transcribed_RNA"/>
</dbReference>
<dbReference type="EMBL" id="HBUF01395927">
    <property type="protein sequence ID" value="CAG6735514.1"/>
    <property type="molecule type" value="Transcribed_RNA"/>
</dbReference>
<name>A0A8D9EWS8_9HEMI</name>
<evidence type="ECO:0000313" key="2">
    <source>
        <dbReference type="EMBL" id="CAG6769303.1"/>
    </source>
</evidence>
<feature type="transmembrane region" description="Helical" evidence="1">
    <location>
        <begin position="43"/>
        <end position="65"/>
    </location>
</feature>
<reference evidence="2" key="1">
    <citation type="submission" date="2021-05" db="EMBL/GenBank/DDBJ databases">
        <authorList>
            <person name="Alioto T."/>
            <person name="Alioto T."/>
            <person name="Gomez Garrido J."/>
        </authorList>
    </citation>
    <scope>NUCLEOTIDE SEQUENCE</scope>
</reference>
<evidence type="ECO:0000256" key="1">
    <source>
        <dbReference type="SAM" id="Phobius"/>
    </source>
</evidence>